<dbReference type="RefSeq" id="WP_169456899.1">
    <property type="nucleotide sequence ID" value="NZ_CP051774.1"/>
</dbReference>
<evidence type="ECO:0000259" key="3">
    <source>
        <dbReference type="PROSITE" id="PS51186"/>
    </source>
</evidence>
<dbReference type="EMBL" id="CP051774">
    <property type="protein sequence ID" value="QJE98413.1"/>
    <property type="molecule type" value="Genomic_DNA"/>
</dbReference>
<evidence type="ECO:0000256" key="1">
    <source>
        <dbReference type="ARBA" id="ARBA00022679"/>
    </source>
</evidence>
<evidence type="ECO:0000313" key="4">
    <source>
        <dbReference type="EMBL" id="QJE98413.1"/>
    </source>
</evidence>
<accession>A0A858RR57</accession>
<protein>
    <submittedName>
        <fullName evidence="4">N-acetyltransferase</fullName>
    </submittedName>
</protein>
<name>A0A858RR57_9BACT</name>
<reference evidence="4 5" key="1">
    <citation type="submission" date="2020-04" db="EMBL/GenBank/DDBJ databases">
        <title>Luteolibacter sp. G-1-1-1 isolated from soil.</title>
        <authorList>
            <person name="Dahal R.H."/>
        </authorList>
    </citation>
    <scope>NUCLEOTIDE SEQUENCE [LARGE SCALE GENOMIC DNA]</scope>
    <source>
        <strain evidence="4 5">G-1-1-1</strain>
    </source>
</reference>
<keyword evidence="2" id="KW-0012">Acyltransferase</keyword>
<dbReference type="CDD" id="cd04301">
    <property type="entry name" value="NAT_SF"/>
    <property type="match status" value="1"/>
</dbReference>
<keyword evidence="1 4" id="KW-0808">Transferase</keyword>
<dbReference type="GO" id="GO:0016747">
    <property type="term" value="F:acyltransferase activity, transferring groups other than amino-acyl groups"/>
    <property type="evidence" value="ECO:0007669"/>
    <property type="project" value="InterPro"/>
</dbReference>
<dbReference type="SUPFAM" id="SSF55729">
    <property type="entry name" value="Acyl-CoA N-acyltransferases (Nat)"/>
    <property type="match status" value="1"/>
</dbReference>
<dbReference type="PROSITE" id="PS51186">
    <property type="entry name" value="GNAT"/>
    <property type="match status" value="1"/>
</dbReference>
<dbReference type="AlphaFoldDB" id="A0A858RR57"/>
<organism evidence="4 5">
    <name type="scientific">Luteolibacter luteus</name>
    <dbReference type="NCBI Taxonomy" id="2728835"/>
    <lineage>
        <taxon>Bacteria</taxon>
        <taxon>Pseudomonadati</taxon>
        <taxon>Verrucomicrobiota</taxon>
        <taxon>Verrucomicrobiia</taxon>
        <taxon>Verrucomicrobiales</taxon>
        <taxon>Verrucomicrobiaceae</taxon>
        <taxon>Luteolibacter</taxon>
    </lineage>
</organism>
<evidence type="ECO:0000313" key="5">
    <source>
        <dbReference type="Proteomes" id="UP000501812"/>
    </source>
</evidence>
<feature type="domain" description="N-acetyltransferase" evidence="3">
    <location>
        <begin position="3"/>
        <end position="163"/>
    </location>
</feature>
<dbReference type="PANTHER" id="PTHR43072">
    <property type="entry name" value="N-ACETYLTRANSFERASE"/>
    <property type="match status" value="1"/>
</dbReference>
<dbReference type="InterPro" id="IPR000182">
    <property type="entry name" value="GNAT_dom"/>
</dbReference>
<sequence>MNTTLHPIQEDDREPLISIFNHYIENSMAAYLEQPLPLAYFDVLMKLCEGYPAYVAKDEAGSVAGFGILRPFHPAPAFSATAEITYFLHPQATGAGIGKLLLERLVEEGRSRGLKTILASISSANEGSIRFHLKNGFTECGRFLRIGTKQGRSFDVVYCQRFL</sequence>
<proteinExistence type="predicted"/>
<dbReference type="Gene3D" id="3.40.630.30">
    <property type="match status" value="1"/>
</dbReference>
<dbReference type="Pfam" id="PF00583">
    <property type="entry name" value="Acetyltransf_1"/>
    <property type="match status" value="1"/>
</dbReference>
<dbReference type="PANTHER" id="PTHR43072:SF23">
    <property type="entry name" value="UPF0039 PROTEIN C11D3.02C"/>
    <property type="match status" value="1"/>
</dbReference>
<keyword evidence="5" id="KW-1185">Reference proteome</keyword>
<dbReference type="InterPro" id="IPR016181">
    <property type="entry name" value="Acyl_CoA_acyltransferase"/>
</dbReference>
<dbReference type="KEGG" id="luo:HHL09_22370"/>
<gene>
    <name evidence="4" type="ORF">HHL09_22370</name>
</gene>
<dbReference type="Proteomes" id="UP000501812">
    <property type="component" value="Chromosome"/>
</dbReference>
<evidence type="ECO:0000256" key="2">
    <source>
        <dbReference type="ARBA" id="ARBA00023315"/>
    </source>
</evidence>